<dbReference type="AlphaFoldDB" id="A0A109JEX9"/>
<dbReference type="EMBL" id="LNCU01000113">
    <property type="protein sequence ID" value="KWV47649.1"/>
    <property type="molecule type" value="Genomic_DNA"/>
</dbReference>
<reference evidence="1 2" key="1">
    <citation type="submission" date="2015-11" db="EMBL/GenBank/DDBJ databases">
        <title>Draft Genome Sequence of the Strain BR 10303 (Bradyrhizobium sp.) isolated from nodules of Centrolobium paraense.</title>
        <authorList>
            <person name="Zelli J.E."/>
            <person name="Simoes-Araujo J.L."/>
            <person name="Barauna A.C."/>
            <person name="Silva K."/>
        </authorList>
    </citation>
    <scope>NUCLEOTIDE SEQUENCE [LARGE SCALE GENOMIC DNA]</scope>
    <source>
        <strain evidence="1 2">BR 10303</strain>
    </source>
</reference>
<name>A0A109JEX9_9BRAD</name>
<sequence>MLTAAGHTLAFFLGTSKPRSAHLSTLSNHALQENTGAPALRLKLSLCGHLGRDDEAKSCLRLLREVHSEPMVAAWLTSFIADAQMVLSKDGET</sequence>
<dbReference type="RefSeq" id="WP_066513709.1">
    <property type="nucleotide sequence ID" value="NZ_LNCU01000113.1"/>
</dbReference>
<dbReference type="Proteomes" id="UP000057737">
    <property type="component" value="Unassembled WGS sequence"/>
</dbReference>
<evidence type="ECO:0000313" key="1">
    <source>
        <dbReference type="EMBL" id="KWV47649.1"/>
    </source>
</evidence>
<proteinExistence type="predicted"/>
<accession>A0A109JEX9</accession>
<organism evidence="1 2">
    <name type="scientific">Bradyrhizobium macuxiense</name>
    <dbReference type="NCBI Taxonomy" id="1755647"/>
    <lineage>
        <taxon>Bacteria</taxon>
        <taxon>Pseudomonadati</taxon>
        <taxon>Pseudomonadota</taxon>
        <taxon>Alphaproteobacteria</taxon>
        <taxon>Hyphomicrobiales</taxon>
        <taxon>Nitrobacteraceae</taxon>
        <taxon>Bradyrhizobium</taxon>
    </lineage>
</organism>
<comment type="caution">
    <text evidence="1">The sequence shown here is derived from an EMBL/GenBank/DDBJ whole genome shotgun (WGS) entry which is preliminary data.</text>
</comment>
<protein>
    <submittedName>
        <fullName evidence="1">Uncharacterized protein</fullName>
    </submittedName>
</protein>
<keyword evidence="2" id="KW-1185">Reference proteome</keyword>
<evidence type="ECO:0000313" key="2">
    <source>
        <dbReference type="Proteomes" id="UP000057737"/>
    </source>
</evidence>
<gene>
    <name evidence="1" type="ORF">AS156_19640</name>
</gene>